<dbReference type="Pfam" id="PF12898">
    <property type="entry name" value="Stc1"/>
    <property type="match status" value="1"/>
</dbReference>
<dbReference type="GeneID" id="27719658"/>
<dbReference type="HOGENOM" id="CLU_790241_0_0_1"/>
<dbReference type="RefSeq" id="XP_016645970.1">
    <property type="nucleotide sequence ID" value="XM_016784042.1"/>
</dbReference>
<feature type="compositionally biased region" description="Polar residues" evidence="1">
    <location>
        <begin position="227"/>
        <end position="236"/>
    </location>
</feature>
<organism evidence="3 4">
    <name type="scientific">Pseudallescheria apiosperma</name>
    <name type="common">Scedosporium apiospermum</name>
    <dbReference type="NCBI Taxonomy" id="563466"/>
    <lineage>
        <taxon>Eukaryota</taxon>
        <taxon>Fungi</taxon>
        <taxon>Dikarya</taxon>
        <taxon>Ascomycota</taxon>
        <taxon>Pezizomycotina</taxon>
        <taxon>Sordariomycetes</taxon>
        <taxon>Hypocreomycetidae</taxon>
        <taxon>Microascales</taxon>
        <taxon>Microascaceae</taxon>
        <taxon>Scedosporium</taxon>
    </lineage>
</organism>
<dbReference type="KEGG" id="sapo:SAPIO_CDS1046"/>
<proteinExistence type="predicted"/>
<dbReference type="Proteomes" id="UP000028545">
    <property type="component" value="Unassembled WGS sequence"/>
</dbReference>
<feature type="compositionally biased region" description="Polar residues" evidence="1">
    <location>
        <begin position="1"/>
        <end position="10"/>
    </location>
</feature>
<protein>
    <recommendedName>
        <fullName evidence="2">Stc1 domain-containing protein</fullName>
    </recommendedName>
</protein>
<feature type="compositionally biased region" description="Acidic residues" evidence="1">
    <location>
        <begin position="255"/>
        <end position="268"/>
    </location>
</feature>
<evidence type="ECO:0000259" key="2">
    <source>
        <dbReference type="Pfam" id="PF12898"/>
    </source>
</evidence>
<dbReference type="EMBL" id="JOWA01000044">
    <property type="protein sequence ID" value="KEZ46171.1"/>
    <property type="molecule type" value="Genomic_DNA"/>
</dbReference>
<accession>A0A084GFQ9</accession>
<feature type="compositionally biased region" description="Polar residues" evidence="1">
    <location>
        <begin position="184"/>
        <end position="212"/>
    </location>
</feature>
<feature type="domain" description="Stc1" evidence="2">
    <location>
        <begin position="32"/>
        <end position="105"/>
    </location>
</feature>
<evidence type="ECO:0000313" key="4">
    <source>
        <dbReference type="Proteomes" id="UP000028545"/>
    </source>
</evidence>
<feature type="region of interest" description="Disordered" evidence="1">
    <location>
        <begin position="1"/>
        <end position="25"/>
    </location>
</feature>
<dbReference type="AlphaFoldDB" id="A0A084GFQ9"/>
<dbReference type="VEuPathDB" id="FungiDB:SAPIO_CDS1046"/>
<evidence type="ECO:0000313" key="3">
    <source>
        <dbReference type="EMBL" id="KEZ46171.1"/>
    </source>
</evidence>
<feature type="region of interest" description="Disordered" evidence="1">
    <location>
        <begin position="184"/>
        <end position="270"/>
    </location>
</feature>
<comment type="caution">
    <text evidence="3">The sequence shown here is derived from an EMBL/GenBank/DDBJ whole genome shotgun (WGS) entry which is preliminary data.</text>
</comment>
<dbReference type="InterPro" id="IPR024630">
    <property type="entry name" value="Stc1"/>
</dbReference>
<feature type="compositionally biased region" description="Acidic residues" evidence="1">
    <location>
        <begin position="341"/>
        <end position="351"/>
    </location>
</feature>
<gene>
    <name evidence="3" type="ORF">SAPIO_CDS1046</name>
</gene>
<reference evidence="3 4" key="1">
    <citation type="journal article" date="2014" name="Genome Announc.">
        <title>Draft genome sequence of the pathogenic fungus Scedosporium apiospermum.</title>
        <authorList>
            <person name="Vandeputte P."/>
            <person name="Ghamrawi S."/>
            <person name="Rechenmann M."/>
            <person name="Iltis A."/>
            <person name="Giraud S."/>
            <person name="Fleury M."/>
            <person name="Thornton C."/>
            <person name="Delhaes L."/>
            <person name="Meyer W."/>
            <person name="Papon N."/>
            <person name="Bouchara J.P."/>
        </authorList>
    </citation>
    <scope>NUCLEOTIDE SEQUENCE [LARGE SCALE GENOMIC DNA]</scope>
    <source>
        <strain evidence="3 4">IHEM 14462</strain>
    </source>
</reference>
<feature type="region of interest" description="Disordered" evidence="1">
    <location>
        <begin position="298"/>
        <end position="351"/>
    </location>
</feature>
<name>A0A084GFQ9_PSEDA</name>
<dbReference type="OrthoDB" id="3514033at2759"/>
<evidence type="ECO:0000256" key="1">
    <source>
        <dbReference type="SAM" id="MobiDB-lite"/>
    </source>
</evidence>
<sequence>MPPKFSNSSGKPDKGKAPARNPNDILSSAQFKCSVGKEYKPASSFSKREWNVFEHKVKRGMKVSIHNTGMTCREHKGEPSLEYRCQGPCDKVKPISEFSKNGRTNGVYLSQENEANVEVAKEDAAAPDTHGSNQSVAFSRTQSHAASVLGSIDTDAESSIGGVHLDQRSQVSLGLPPHLILSSKEGSVVTSSYAPSETDNGSIAPGDSSSQIGRGFMPPHIARAGGRQSSIVSGSSRRVDDWDFSGRQARQPQAIEEDPFEEDDDDQESIASRSTMLLSSRASNASDVNVNEFLVDAPAPRVSRKETAAPRTTSSKWAKPRRKVEPAPLPTLEDFERPPQYDDDDSETELP</sequence>
<keyword evidence="4" id="KW-1185">Reference proteome</keyword>